<comment type="caution">
    <text evidence="12">The sequence shown here is derived from an EMBL/GenBank/DDBJ whole genome shotgun (WGS) entry which is preliminary data.</text>
</comment>
<accession>A0AAW9RN03</accession>
<evidence type="ECO:0000256" key="4">
    <source>
        <dbReference type="ARBA" id="ARBA00022496"/>
    </source>
</evidence>
<sequence>MPATIGDTKTTKPARDASAPAPRDVGPRDVARWGRRGTAGTAIAARLSFVDVSHSYETVAAVDRVTLEVEPAEFVCLLGPSGCGKTTLLKLAAGLEVPNSGRILINEQEVSGPHRFVPPERRGVGLMFQDFALFPHLSIVRNVMFGLTTLSRADAHREALKALGRVGLESYAELYPHALSGGEQQRVALARAIAPRPSVLLMDEPFSGLDSRLRDEVRDETLAVLRETRATCIIVTHDPEEAMRMADRIVLMRSGQLVQVGTASDLYHAPVDLQAARFFTELNEVPAEIEHGEVVTPVGRFSRQGVVGGESVTVCVRPHGVRLAEPGIGVPGRLLGRRFLGEVELLDIAVEGLEQPLKARSRDMAPVPIGSEVGVVIDEAAVLMFPAREY</sequence>
<evidence type="ECO:0000313" key="13">
    <source>
        <dbReference type="Proteomes" id="UP001378188"/>
    </source>
</evidence>
<evidence type="ECO:0000313" key="12">
    <source>
        <dbReference type="EMBL" id="MEJ8573310.1"/>
    </source>
</evidence>
<dbReference type="Pfam" id="PF08402">
    <property type="entry name" value="TOBE_2"/>
    <property type="match status" value="1"/>
</dbReference>
<protein>
    <submittedName>
        <fullName evidence="12">ABC transporter ATP-binding protein</fullName>
    </submittedName>
</protein>
<dbReference type="CDD" id="cd03259">
    <property type="entry name" value="ABC_Carb_Solutes_like"/>
    <property type="match status" value="1"/>
</dbReference>
<keyword evidence="6 12" id="KW-0067">ATP-binding</keyword>
<dbReference type="InterPro" id="IPR050093">
    <property type="entry name" value="ABC_SmlMolc_Importer"/>
</dbReference>
<evidence type="ECO:0000256" key="1">
    <source>
        <dbReference type="ARBA" id="ARBA00005417"/>
    </source>
</evidence>
<dbReference type="PROSITE" id="PS50893">
    <property type="entry name" value="ABC_TRANSPORTER_2"/>
    <property type="match status" value="1"/>
</dbReference>
<keyword evidence="3" id="KW-1003">Cell membrane</keyword>
<dbReference type="InterPro" id="IPR008995">
    <property type="entry name" value="Mo/tungstate-bd_C_term_dom"/>
</dbReference>
<dbReference type="GO" id="GO:0016887">
    <property type="term" value="F:ATP hydrolysis activity"/>
    <property type="evidence" value="ECO:0007669"/>
    <property type="project" value="InterPro"/>
</dbReference>
<organism evidence="12 13">
    <name type="scientific">Microbaculum marinum</name>
    <dbReference type="NCBI Taxonomy" id="1764581"/>
    <lineage>
        <taxon>Bacteria</taxon>
        <taxon>Pseudomonadati</taxon>
        <taxon>Pseudomonadota</taxon>
        <taxon>Alphaproteobacteria</taxon>
        <taxon>Hyphomicrobiales</taxon>
        <taxon>Tepidamorphaceae</taxon>
        <taxon>Microbaculum</taxon>
    </lineage>
</organism>
<evidence type="ECO:0000256" key="2">
    <source>
        <dbReference type="ARBA" id="ARBA00022448"/>
    </source>
</evidence>
<dbReference type="InterPro" id="IPR003439">
    <property type="entry name" value="ABC_transporter-like_ATP-bd"/>
</dbReference>
<name>A0AAW9RN03_9HYPH</name>
<proteinExistence type="inferred from homology"/>
<feature type="region of interest" description="Disordered" evidence="10">
    <location>
        <begin position="1"/>
        <end position="33"/>
    </location>
</feature>
<reference evidence="12 13" key="1">
    <citation type="submission" date="2024-02" db="EMBL/GenBank/DDBJ databases">
        <title>Genome analysis and characterization of Microbaculum marinisediminis sp. nov., isolated from marine sediment.</title>
        <authorList>
            <person name="Du Z.-J."/>
            <person name="Ye Y.-Q."/>
            <person name="Zhang Z.-R."/>
            <person name="Yuan S.-M."/>
            <person name="Zhang X.-Y."/>
        </authorList>
    </citation>
    <scope>NUCLEOTIDE SEQUENCE [LARGE SCALE GENOMIC DNA]</scope>
    <source>
        <strain evidence="12 13">SDUM1044001</strain>
    </source>
</reference>
<dbReference type="GO" id="GO:0005524">
    <property type="term" value="F:ATP binding"/>
    <property type="evidence" value="ECO:0007669"/>
    <property type="project" value="UniProtKB-KW"/>
</dbReference>
<dbReference type="SUPFAM" id="SSF50331">
    <property type="entry name" value="MOP-like"/>
    <property type="match status" value="1"/>
</dbReference>
<evidence type="ECO:0000259" key="11">
    <source>
        <dbReference type="PROSITE" id="PS50893"/>
    </source>
</evidence>
<dbReference type="Proteomes" id="UP001378188">
    <property type="component" value="Unassembled WGS sequence"/>
</dbReference>
<dbReference type="FunFam" id="3.40.50.300:FF:000425">
    <property type="entry name" value="Probable ABC transporter, ATP-binding subunit"/>
    <property type="match status" value="1"/>
</dbReference>
<keyword evidence="9" id="KW-0472">Membrane</keyword>
<keyword evidence="7" id="KW-0408">Iron</keyword>
<keyword evidence="5" id="KW-0547">Nucleotide-binding</keyword>
<keyword evidence="2" id="KW-0813">Transport</keyword>
<evidence type="ECO:0000256" key="10">
    <source>
        <dbReference type="SAM" id="MobiDB-lite"/>
    </source>
</evidence>
<evidence type="ECO:0000256" key="7">
    <source>
        <dbReference type="ARBA" id="ARBA00023004"/>
    </source>
</evidence>
<dbReference type="PANTHER" id="PTHR42781">
    <property type="entry name" value="SPERMIDINE/PUTRESCINE IMPORT ATP-BINDING PROTEIN POTA"/>
    <property type="match status" value="1"/>
</dbReference>
<dbReference type="GO" id="GO:0015408">
    <property type="term" value="F:ABC-type ferric iron transporter activity"/>
    <property type="evidence" value="ECO:0007669"/>
    <property type="project" value="InterPro"/>
</dbReference>
<keyword evidence="13" id="KW-1185">Reference proteome</keyword>
<dbReference type="RefSeq" id="WP_340331005.1">
    <property type="nucleotide sequence ID" value="NZ_JAZHOF010000007.1"/>
</dbReference>
<dbReference type="InterPro" id="IPR017871">
    <property type="entry name" value="ABC_transporter-like_CS"/>
</dbReference>
<keyword evidence="4" id="KW-0410">Iron transport</keyword>
<dbReference type="InterPro" id="IPR003593">
    <property type="entry name" value="AAA+_ATPase"/>
</dbReference>
<dbReference type="SMART" id="SM00382">
    <property type="entry name" value="AAA"/>
    <property type="match status" value="1"/>
</dbReference>
<evidence type="ECO:0000256" key="8">
    <source>
        <dbReference type="ARBA" id="ARBA00023065"/>
    </source>
</evidence>
<evidence type="ECO:0000256" key="3">
    <source>
        <dbReference type="ARBA" id="ARBA00022475"/>
    </source>
</evidence>
<comment type="similarity">
    <text evidence="1">Belongs to the ABC transporter superfamily.</text>
</comment>
<dbReference type="Gene3D" id="3.40.50.300">
    <property type="entry name" value="P-loop containing nucleotide triphosphate hydrolases"/>
    <property type="match status" value="1"/>
</dbReference>
<dbReference type="PROSITE" id="PS00211">
    <property type="entry name" value="ABC_TRANSPORTER_1"/>
    <property type="match status" value="1"/>
</dbReference>
<keyword evidence="8" id="KW-0406">Ion transport</keyword>
<feature type="domain" description="ABC transporter" evidence="11">
    <location>
        <begin position="47"/>
        <end position="279"/>
    </location>
</feature>
<dbReference type="GO" id="GO:0043190">
    <property type="term" value="C:ATP-binding cassette (ABC) transporter complex"/>
    <property type="evidence" value="ECO:0007669"/>
    <property type="project" value="InterPro"/>
</dbReference>
<evidence type="ECO:0000256" key="5">
    <source>
        <dbReference type="ARBA" id="ARBA00022741"/>
    </source>
</evidence>
<evidence type="ECO:0000256" key="9">
    <source>
        <dbReference type="ARBA" id="ARBA00023136"/>
    </source>
</evidence>
<dbReference type="AlphaFoldDB" id="A0AAW9RN03"/>
<evidence type="ECO:0000256" key="6">
    <source>
        <dbReference type="ARBA" id="ARBA00022840"/>
    </source>
</evidence>
<gene>
    <name evidence="12" type="ORF">V3328_17600</name>
</gene>
<dbReference type="GO" id="GO:0015697">
    <property type="term" value="P:quaternary ammonium group transport"/>
    <property type="evidence" value="ECO:0007669"/>
    <property type="project" value="UniProtKB-ARBA"/>
</dbReference>
<dbReference type="InterPro" id="IPR013611">
    <property type="entry name" value="Transp-assoc_OB_typ2"/>
</dbReference>
<dbReference type="SUPFAM" id="SSF52540">
    <property type="entry name" value="P-loop containing nucleoside triphosphate hydrolases"/>
    <property type="match status" value="1"/>
</dbReference>
<dbReference type="EMBL" id="JAZHOF010000007">
    <property type="protein sequence ID" value="MEJ8573310.1"/>
    <property type="molecule type" value="Genomic_DNA"/>
</dbReference>
<dbReference type="Pfam" id="PF00005">
    <property type="entry name" value="ABC_tran"/>
    <property type="match status" value="1"/>
</dbReference>
<dbReference type="InterPro" id="IPR015853">
    <property type="entry name" value="ABC_transpr_FbpC"/>
</dbReference>
<dbReference type="PANTHER" id="PTHR42781:SF4">
    <property type="entry name" value="SPERMIDINE_PUTRESCINE IMPORT ATP-BINDING PROTEIN POTA"/>
    <property type="match status" value="1"/>
</dbReference>
<dbReference type="InterPro" id="IPR027417">
    <property type="entry name" value="P-loop_NTPase"/>
</dbReference>